<gene>
    <name evidence="7" type="ORF">B5V51_8970</name>
</gene>
<feature type="domain" description="RRM" evidence="4">
    <location>
        <begin position="165"/>
        <end position="246"/>
    </location>
</feature>
<dbReference type="InterPro" id="IPR035967">
    <property type="entry name" value="SWAP/Surp_sf"/>
</dbReference>
<feature type="domain" description="SURP motif" evidence="5">
    <location>
        <begin position="327"/>
        <end position="370"/>
    </location>
</feature>
<dbReference type="Gene3D" id="1.25.40.90">
    <property type="match status" value="1"/>
</dbReference>
<feature type="region of interest" description="Disordered" evidence="3">
    <location>
        <begin position="985"/>
        <end position="1133"/>
    </location>
</feature>
<evidence type="ECO:0000259" key="6">
    <source>
        <dbReference type="PROSITE" id="PS51391"/>
    </source>
</evidence>
<dbReference type="STRING" id="7102.A0A2A4K8E6"/>
<dbReference type="SMART" id="SM00648">
    <property type="entry name" value="SWAP"/>
    <property type="match status" value="1"/>
</dbReference>
<dbReference type="Pfam" id="PF04818">
    <property type="entry name" value="CID"/>
    <property type="match status" value="1"/>
</dbReference>
<dbReference type="AlphaFoldDB" id="A0A2A4K8E6"/>
<dbReference type="InterPro" id="IPR013170">
    <property type="entry name" value="mRNA_splic_Cwf21_dom"/>
</dbReference>
<dbReference type="PROSITE" id="PS51391">
    <property type="entry name" value="CID"/>
    <property type="match status" value="1"/>
</dbReference>
<organism evidence="7">
    <name type="scientific">Heliothis virescens</name>
    <name type="common">Tobacco budworm moth</name>
    <dbReference type="NCBI Taxonomy" id="7102"/>
    <lineage>
        <taxon>Eukaryota</taxon>
        <taxon>Metazoa</taxon>
        <taxon>Ecdysozoa</taxon>
        <taxon>Arthropoda</taxon>
        <taxon>Hexapoda</taxon>
        <taxon>Insecta</taxon>
        <taxon>Pterygota</taxon>
        <taxon>Neoptera</taxon>
        <taxon>Endopterygota</taxon>
        <taxon>Lepidoptera</taxon>
        <taxon>Glossata</taxon>
        <taxon>Ditrysia</taxon>
        <taxon>Noctuoidea</taxon>
        <taxon>Noctuidae</taxon>
        <taxon>Heliothinae</taxon>
        <taxon>Heliothis</taxon>
    </lineage>
</organism>
<feature type="compositionally biased region" description="Basic residues" evidence="3">
    <location>
        <begin position="1108"/>
        <end position="1133"/>
    </location>
</feature>
<dbReference type="PANTHER" id="PTHR23140:SF0">
    <property type="entry name" value="U2 SNRNP-ASSOCIATED SURP MOTIF-CONTAINING PROTEIN"/>
    <property type="match status" value="1"/>
</dbReference>
<accession>A0A2A4K8E6</accession>
<evidence type="ECO:0008006" key="8">
    <source>
        <dbReference type="Google" id="ProtNLM"/>
    </source>
</evidence>
<feature type="domain" description="CID" evidence="6">
    <location>
        <begin position="430"/>
        <end position="575"/>
    </location>
</feature>
<dbReference type="InterPro" id="IPR000061">
    <property type="entry name" value="Surp"/>
</dbReference>
<dbReference type="GO" id="GO:0006396">
    <property type="term" value="P:RNA processing"/>
    <property type="evidence" value="ECO:0007669"/>
    <property type="project" value="InterPro"/>
</dbReference>
<dbReference type="SUPFAM" id="SSF48464">
    <property type="entry name" value="ENTH/VHS domain"/>
    <property type="match status" value="1"/>
</dbReference>
<evidence type="ECO:0000256" key="1">
    <source>
        <dbReference type="ARBA" id="ARBA00022884"/>
    </source>
</evidence>
<feature type="region of interest" description="Disordered" evidence="3">
    <location>
        <begin position="88"/>
        <end position="110"/>
    </location>
</feature>
<dbReference type="SMART" id="SM00582">
    <property type="entry name" value="RPR"/>
    <property type="match status" value="1"/>
</dbReference>
<dbReference type="InterPro" id="IPR035979">
    <property type="entry name" value="RBD_domain_sf"/>
</dbReference>
<dbReference type="SMART" id="SM00360">
    <property type="entry name" value="RRM"/>
    <property type="match status" value="1"/>
</dbReference>
<dbReference type="Gene3D" id="1.10.10.790">
    <property type="entry name" value="Surp module"/>
    <property type="match status" value="1"/>
</dbReference>
<dbReference type="SMART" id="SM01115">
    <property type="entry name" value="cwf21"/>
    <property type="match status" value="1"/>
</dbReference>
<dbReference type="GO" id="GO:0005634">
    <property type="term" value="C:nucleus"/>
    <property type="evidence" value="ECO:0007669"/>
    <property type="project" value="TreeGrafter"/>
</dbReference>
<dbReference type="CDD" id="cd12223">
    <property type="entry name" value="RRM_SR140"/>
    <property type="match status" value="1"/>
</dbReference>
<dbReference type="InterPro" id="IPR047488">
    <property type="entry name" value="SR140_cwf21"/>
</dbReference>
<feature type="compositionally biased region" description="Basic and acidic residues" evidence="3">
    <location>
        <begin position="988"/>
        <end position="1011"/>
    </location>
</feature>
<feature type="region of interest" description="Disordered" evidence="3">
    <location>
        <begin position="889"/>
        <end position="944"/>
    </location>
</feature>
<comment type="caution">
    <text evidence="7">The sequence shown here is derived from an EMBL/GenBank/DDBJ whole genome shotgun (WGS) entry which is preliminary data.</text>
</comment>
<dbReference type="EMBL" id="NWSH01000041">
    <property type="protein sequence ID" value="PCG80339.1"/>
    <property type="molecule type" value="Genomic_DNA"/>
</dbReference>
<dbReference type="SUPFAM" id="SSF109905">
    <property type="entry name" value="Surp module (SWAP domain)"/>
    <property type="match status" value="1"/>
</dbReference>
<feature type="compositionally biased region" description="Basic and acidic residues" evidence="3">
    <location>
        <begin position="1066"/>
        <end position="1107"/>
    </location>
</feature>
<feature type="region of interest" description="Disordered" evidence="3">
    <location>
        <begin position="578"/>
        <end position="617"/>
    </location>
</feature>
<dbReference type="GO" id="GO:0003723">
    <property type="term" value="F:RNA binding"/>
    <property type="evidence" value="ECO:0007669"/>
    <property type="project" value="UniProtKB-UniRule"/>
</dbReference>
<evidence type="ECO:0000313" key="7">
    <source>
        <dbReference type="EMBL" id="PCG80339.1"/>
    </source>
</evidence>
<protein>
    <recommendedName>
        <fullName evidence="8">U2 snRNP-associated SURP motif-containing protein</fullName>
    </recommendedName>
</protein>
<evidence type="ECO:0000259" key="5">
    <source>
        <dbReference type="PROSITE" id="PS50128"/>
    </source>
</evidence>
<dbReference type="SUPFAM" id="SSF54928">
    <property type="entry name" value="RNA-binding domain, RBD"/>
    <property type="match status" value="1"/>
</dbReference>
<keyword evidence="1 2" id="KW-0694">RNA-binding</keyword>
<dbReference type="InterPro" id="IPR006569">
    <property type="entry name" value="CID_dom"/>
</dbReference>
<feature type="region of interest" description="Disordered" evidence="3">
    <location>
        <begin position="860"/>
        <end position="879"/>
    </location>
</feature>
<dbReference type="InterPro" id="IPR012677">
    <property type="entry name" value="Nucleotide-bd_a/b_plait_sf"/>
</dbReference>
<dbReference type="InterPro" id="IPR000504">
    <property type="entry name" value="RRM_dom"/>
</dbReference>
<dbReference type="Pfam" id="PF00076">
    <property type="entry name" value="RRM_1"/>
    <property type="match status" value="1"/>
</dbReference>
<evidence type="ECO:0000256" key="2">
    <source>
        <dbReference type="PROSITE-ProRule" id="PRU00176"/>
    </source>
</evidence>
<dbReference type="Pfam" id="PF01805">
    <property type="entry name" value="Surp"/>
    <property type="match status" value="1"/>
</dbReference>
<proteinExistence type="predicted"/>
<dbReference type="InterPro" id="IPR051485">
    <property type="entry name" value="SR-CTD_assoc_factor"/>
</dbReference>
<name>A0A2A4K8E6_HELVI</name>
<dbReference type="Gene3D" id="3.30.70.330">
    <property type="match status" value="1"/>
</dbReference>
<dbReference type="PROSITE" id="PS50128">
    <property type="entry name" value="SURP"/>
    <property type="match status" value="1"/>
</dbReference>
<evidence type="ECO:0000256" key="3">
    <source>
        <dbReference type="SAM" id="MobiDB-lite"/>
    </source>
</evidence>
<reference evidence="7" key="1">
    <citation type="submission" date="2017-09" db="EMBL/GenBank/DDBJ databases">
        <title>Contemporary evolution of a Lepidopteran species, Heliothis virescens, in response to modern agricultural practices.</title>
        <authorList>
            <person name="Fritz M.L."/>
            <person name="Deyonke A.M."/>
            <person name="Papanicolaou A."/>
            <person name="Micinski S."/>
            <person name="Westbrook J."/>
            <person name="Gould F."/>
        </authorList>
    </citation>
    <scope>NUCLEOTIDE SEQUENCE [LARGE SCALE GENOMIC DNA]</scope>
    <source>
        <strain evidence="7">HvINT-</strain>
        <tissue evidence="7">Whole body</tissue>
    </source>
</reference>
<dbReference type="InterPro" id="IPR035009">
    <property type="entry name" value="SR140_RRM"/>
</dbReference>
<feature type="compositionally biased region" description="Low complexity" evidence="3">
    <location>
        <begin position="595"/>
        <end position="614"/>
    </location>
</feature>
<sequence length="1133" mass="127442">MSSRGLSKKELEELKKKEEEEAAAHVFKEFVETFQEVPTTASKVWVKAGTYDAGARKEDTSERGKLYKPVSRLDEKRSISEADVVRTLVQRPEPPGRPHAKKKGQDKKKSNLELFKEELRQIQEERSERHKYKNVLRERGVVGVEPSLDIIPDVGSYDTGDPNTTNLYLGNLNPKITEQQLMEIFGRYGPLASIKIMWPRSDEEKARGRNCGFVAFMSRKDGERALRCINGKEIMSYEMKLGWGKAVVIPPVPIYIPPALQQPSKPPPPSGLPFNAQPPKHLANKIPRVRPGEYYPSDPEDRKLYEQILSQSIVKVVVPTERNILMLIHRMVEFVIREGPMFEAIIMNKEMNNPFFRFLFENQSPAHVYYRWKLFSMLQGDSPKQWSLEDFRMFKGGSVWRPPVMNLYTAGMPDELVEEEDAKENIRGTLSNNQRDRLEELIRGLTPSRCSIGAAMAWCLEHAEAAAEVSTCLAEALSGPNTPPLRRVARLYLLSDILHNAGAKLTNASAYRNAFQQRLTEIMRNCHLAWSRMSSRLQQEGFRARVTRILQAWADWAVYPTEFLLHINDVFLGHDKESDTVPGLSNPAEAEEGNGSESGASPARSSGSEESWSGAAGGPLDGAALRRLACLLPDAPAPRTPRLQHSLHDDIDGVPGEIPGLARRLACLLPDAPAPRTPRLQHSLHDDIDGVPGEIPGLARRLACLLPDAPAPRTPRLQHSLHDDIDGVPGEIPGLARRLACLLPDAPAPRTPRLQHSLHDDIDGVPGEIPGLARRLACLLPDAPAPRTPRLQHSLHDDIDGVPGEIPGLARRLACLLPDAPAPRTPRLQHSLHDDIDGVPGEIPGLARRLACLLPDAPAPRTPRLQHSLHDDIDGVPVEEDIDGVPLETESAATRAAGGTFVPSRWESVEPDLPDEPARPDTSHDPPTPTQQQQDTEEQSLKRETLREIEVRVLKYADELDAGLRARRPGLSHAQQIHHYRRKLIKKASREAKEAVEEVRESPEPRRRSPVEDDTYSTKTQHALPDLGLAPRTSRSTAAVTSERASSKKSKKSREPSLSPPPKRSRYSDRKSRSRSRSRERERDRERSRERERERDRERDRDRDRDRDRRRRSPATPPSHHHRKHSKHAKYKY</sequence>
<dbReference type="PROSITE" id="PS50102">
    <property type="entry name" value="RRM"/>
    <property type="match status" value="1"/>
</dbReference>
<dbReference type="InterPro" id="IPR008942">
    <property type="entry name" value="ENTH_VHS"/>
</dbReference>
<evidence type="ECO:0000259" key="4">
    <source>
        <dbReference type="PROSITE" id="PS50102"/>
    </source>
</evidence>
<dbReference type="PANTHER" id="PTHR23140">
    <property type="entry name" value="RNA PROCESSING PROTEIN LD23810P"/>
    <property type="match status" value="1"/>
</dbReference>
<dbReference type="CDD" id="cd21370">
    <property type="entry name" value="cwf21_SR140"/>
    <property type="match status" value="1"/>
</dbReference>